<evidence type="ECO:0000313" key="3">
    <source>
        <dbReference type="Proteomes" id="UP001247542"/>
    </source>
</evidence>
<proteinExistence type="predicted"/>
<dbReference type="EMBL" id="JASXSX010000001">
    <property type="protein sequence ID" value="MDT3767186.1"/>
    <property type="molecule type" value="Genomic_DNA"/>
</dbReference>
<sequence length="234" mass="26220">MTNTTIAKKTRPWGTNVFVKQLMAISGLFFVLFLIVHAYGNLKMFAGQEAYDHYAHWLKSDAFYPLLPEGGLIIVFRGAMILFALLHILSAFHVWLRSRKARPTKYEMKRNIADSYAARTMRVTAIVILLGVIFHLLHFTTATIPAGYGAGVTSPYMRMVGAFSHWWVLLIYIVFVGVVAFHIGHGIWSALQTMGWLRRNTQHATIVISGIVAAIVFIMFMAPPFAIAVGFITA</sequence>
<gene>
    <name evidence="2" type="ORF">QS713_03780</name>
</gene>
<dbReference type="NCBIfam" id="TIGR02046">
    <property type="entry name" value="sdhC_b558_fam"/>
    <property type="match status" value="1"/>
</dbReference>
<dbReference type="CDD" id="cd03498">
    <property type="entry name" value="SQR_TypeB_2_TM"/>
    <property type="match status" value="1"/>
</dbReference>
<dbReference type="Proteomes" id="UP001247542">
    <property type="component" value="Unassembled WGS sequence"/>
</dbReference>
<feature type="transmembrane region" description="Helical" evidence="1">
    <location>
        <begin position="203"/>
        <end position="232"/>
    </location>
</feature>
<evidence type="ECO:0000256" key="1">
    <source>
        <dbReference type="SAM" id="Phobius"/>
    </source>
</evidence>
<evidence type="ECO:0000313" key="2">
    <source>
        <dbReference type="EMBL" id="MDT3767186.1"/>
    </source>
</evidence>
<dbReference type="SUPFAM" id="SSF81343">
    <property type="entry name" value="Fumarate reductase respiratory complex transmembrane subunits"/>
    <property type="match status" value="1"/>
</dbReference>
<feature type="transmembrane region" description="Helical" evidence="1">
    <location>
        <begin position="21"/>
        <end position="40"/>
    </location>
</feature>
<reference evidence="2 3" key="1">
    <citation type="submission" date="2023-06" db="EMBL/GenBank/DDBJ databases">
        <title>Draft genome sequence of Gleimia hominis type strain CCUG 57540T.</title>
        <authorList>
            <person name="Salva-Serra F."/>
            <person name="Cardew S."/>
            <person name="Jensie Markopoulos S."/>
            <person name="Ohlen M."/>
            <person name="Inganas E."/>
            <person name="Svensson-Stadler L."/>
            <person name="Moore E.R.B."/>
        </authorList>
    </citation>
    <scope>NUCLEOTIDE SEQUENCE [LARGE SCALE GENOMIC DNA]</scope>
    <source>
        <strain evidence="2 3">CCUG 57540</strain>
    </source>
</reference>
<comment type="caution">
    <text evidence="2">The sequence shown here is derived from an EMBL/GenBank/DDBJ whole genome shotgun (WGS) entry which is preliminary data.</text>
</comment>
<protein>
    <submittedName>
        <fullName evidence="2">Succinate dehydrogenase cytochrome b subunit</fullName>
    </submittedName>
</protein>
<keyword evidence="1" id="KW-0812">Transmembrane</keyword>
<organism evidence="2 3">
    <name type="scientific">Gleimia hominis</name>
    <dbReference type="NCBI Taxonomy" id="595468"/>
    <lineage>
        <taxon>Bacteria</taxon>
        <taxon>Bacillati</taxon>
        <taxon>Actinomycetota</taxon>
        <taxon>Actinomycetes</taxon>
        <taxon>Actinomycetales</taxon>
        <taxon>Actinomycetaceae</taxon>
        <taxon>Gleimia</taxon>
    </lineage>
</organism>
<accession>A0ABU3I9Y9</accession>
<feature type="transmembrane region" description="Helical" evidence="1">
    <location>
        <begin position="74"/>
        <end position="96"/>
    </location>
</feature>
<keyword evidence="1" id="KW-1133">Transmembrane helix</keyword>
<dbReference type="RefSeq" id="WP_313272544.1">
    <property type="nucleotide sequence ID" value="NZ_JASXSX010000001.1"/>
</dbReference>
<dbReference type="InterPro" id="IPR011138">
    <property type="entry name" value="Cytochrome_b-558"/>
</dbReference>
<keyword evidence="3" id="KW-1185">Reference proteome</keyword>
<feature type="transmembrane region" description="Helical" evidence="1">
    <location>
        <begin position="116"/>
        <end position="137"/>
    </location>
</feature>
<dbReference type="Gene3D" id="1.20.1300.10">
    <property type="entry name" value="Fumarate reductase/succinate dehydrogenase, transmembrane subunit"/>
    <property type="match status" value="1"/>
</dbReference>
<dbReference type="InterPro" id="IPR034804">
    <property type="entry name" value="SQR/QFR_C/D"/>
</dbReference>
<keyword evidence="1" id="KW-0472">Membrane</keyword>
<name>A0ABU3I9Y9_9ACTO</name>
<feature type="transmembrane region" description="Helical" evidence="1">
    <location>
        <begin position="166"/>
        <end position="191"/>
    </location>
</feature>